<evidence type="ECO:0000256" key="1">
    <source>
        <dbReference type="SAM" id="MobiDB-lite"/>
    </source>
</evidence>
<evidence type="ECO:0000313" key="2">
    <source>
        <dbReference type="EMBL" id="THU63918.1"/>
    </source>
</evidence>
<dbReference type="EMBL" id="PYDT01000004">
    <property type="protein sequence ID" value="THU63918.1"/>
    <property type="molecule type" value="Genomic_DNA"/>
</dbReference>
<name>A0A4S8JNU2_MUSBA</name>
<gene>
    <name evidence="2" type="ORF">C4D60_Mb01t20910</name>
</gene>
<protein>
    <submittedName>
        <fullName evidence="2">Uncharacterized protein</fullName>
    </submittedName>
</protein>
<feature type="region of interest" description="Disordered" evidence="1">
    <location>
        <begin position="137"/>
        <end position="189"/>
    </location>
</feature>
<feature type="compositionally biased region" description="Basic and acidic residues" evidence="1">
    <location>
        <begin position="1"/>
        <end position="10"/>
    </location>
</feature>
<dbReference type="Proteomes" id="UP000317650">
    <property type="component" value="Chromosome 1"/>
</dbReference>
<organism evidence="2 3">
    <name type="scientific">Musa balbisiana</name>
    <name type="common">Banana</name>
    <dbReference type="NCBI Taxonomy" id="52838"/>
    <lineage>
        <taxon>Eukaryota</taxon>
        <taxon>Viridiplantae</taxon>
        <taxon>Streptophyta</taxon>
        <taxon>Embryophyta</taxon>
        <taxon>Tracheophyta</taxon>
        <taxon>Spermatophyta</taxon>
        <taxon>Magnoliopsida</taxon>
        <taxon>Liliopsida</taxon>
        <taxon>Zingiberales</taxon>
        <taxon>Musaceae</taxon>
        <taxon>Musa</taxon>
    </lineage>
</organism>
<feature type="region of interest" description="Disordered" evidence="1">
    <location>
        <begin position="1"/>
        <end position="96"/>
    </location>
</feature>
<feature type="compositionally biased region" description="Basic and acidic residues" evidence="1">
    <location>
        <begin position="55"/>
        <end position="65"/>
    </location>
</feature>
<feature type="compositionally biased region" description="Basic and acidic residues" evidence="1">
    <location>
        <begin position="153"/>
        <end position="172"/>
    </location>
</feature>
<proteinExistence type="predicted"/>
<feature type="compositionally biased region" description="Basic and acidic residues" evidence="1">
    <location>
        <begin position="179"/>
        <end position="188"/>
    </location>
</feature>
<dbReference type="Pfam" id="PF06045">
    <property type="entry name" value="Rhamnogal_lyase"/>
    <property type="match status" value="1"/>
</dbReference>
<sequence length="225" mass="25127">MLSRYGKREGSSATCARGSSVLGGHRASQKGCYERARERREYGRNDGKKRRRKRGREEAGSDRLRPIQLMQQQLQLQHHHQQEARESGPTADGCRTRKRMVKETMEMSEEAKRSCGGGGVAGEKVHLQLVQQGVPPTRQALGGHRTNHKGQKRCSERAKEATECDSRADKKMTGTRKKKETESSEGKPIEAVVTDDGIVQLTLSKPRGFVRGVKYDGVDDLLEVT</sequence>
<reference evidence="2 3" key="1">
    <citation type="journal article" date="2019" name="Nat. Plants">
        <title>Genome sequencing of Musa balbisiana reveals subgenome evolution and function divergence in polyploid bananas.</title>
        <authorList>
            <person name="Yao X."/>
        </authorList>
    </citation>
    <scope>NUCLEOTIDE SEQUENCE [LARGE SCALE GENOMIC DNA]</scope>
    <source>
        <strain evidence="3">cv. DH-PKW</strain>
        <tissue evidence="2">Leaves</tissue>
    </source>
</reference>
<evidence type="ECO:0000313" key="3">
    <source>
        <dbReference type="Proteomes" id="UP000317650"/>
    </source>
</evidence>
<dbReference type="InterPro" id="IPR010325">
    <property type="entry name" value="Rhamnogal_lyase"/>
</dbReference>
<keyword evidence="3" id="KW-1185">Reference proteome</keyword>
<comment type="caution">
    <text evidence="2">The sequence shown here is derived from an EMBL/GenBank/DDBJ whole genome shotgun (WGS) entry which is preliminary data.</text>
</comment>
<feature type="compositionally biased region" description="Basic and acidic residues" evidence="1">
    <location>
        <begin position="32"/>
        <end position="46"/>
    </location>
</feature>
<accession>A0A4S8JNU2</accession>
<dbReference type="AlphaFoldDB" id="A0A4S8JNU2"/>